<evidence type="ECO:0000256" key="2">
    <source>
        <dbReference type="ARBA" id="ARBA00022450"/>
    </source>
</evidence>
<feature type="domain" description="Ketosynthase family 3 (KS3)" evidence="8">
    <location>
        <begin position="9"/>
        <end position="432"/>
    </location>
</feature>
<dbReference type="InterPro" id="IPR036736">
    <property type="entry name" value="ACP-like_sf"/>
</dbReference>
<dbReference type="CDD" id="cd05930">
    <property type="entry name" value="A_NRPS"/>
    <property type="match status" value="1"/>
</dbReference>
<dbReference type="CDD" id="cd00833">
    <property type="entry name" value="PKS"/>
    <property type="match status" value="1"/>
</dbReference>
<dbReference type="Gene3D" id="1.10.1200.10">
    <property type="entry name" value="ACP-like"/>
    <property type="match status" value="4"/>
</dbReference>
<evidence type="ECO:0000256" key="5">
    <source>
        <dbReference type="ARBA" id="ARBA00023194"/>
    </source>
</evidence>
<dbReference type="InterPro" id="IPR001227">
    <property type="entry name" value="Ac_transferase_dom_sf"/>
</dbReference>
<feature type="domain" description="Carrier" evidence="7">
    <location>
        <begin position="947"/>
        <end position="1022"/>
    </location>
</feature>
<dbReference type="SMART" id="SM00825">
    <property type="entry name" value="PKS_KS"/>
    <property type="match status" value="1"/>
</dbReference>
<evidence type="ECO:0000256" key="1">
    <source>
        <dbReference type="ARBA" id="ARBA00001957"/>
    </source>
</evidence>
<dbReference type="SMART" id="SM00823">
    <property type="entry name" value="PKS_PP"/>
    <property type="match status" value="4"/>
</dbReference>
<feature type="domain" description="Carrier" evidence="7">
    <location>
        <begin position="3080"/>
        <end position="3154"/>
    </location>
</feature>
<dbReference type="CDD" id="cd17643">
    <property type="entry name" value="A_NRPS_Cytc1-like"/>
    <property type="match status" value="1"/>
</dbReference>
<dbReference type="Proteomes" id="UP001344906">
    <property type="component" value="Unassembled WGS sequence"/>
</dbReference>
<dbReference type="Gene3D" id="3.30.300.30">
    <property type="match status" value="3"/>
</dbReference>
<accession>A0ABQ6FIH3</accession>
<dbReference type="Gene3D" id="3.30.559.30">
    <property type="entry name" value="Nonribosomal peptide synthetase, condensation domain"/>
    <property type="match status" value="5"/>
</dbReference>
<dbReference type="InterPro" id="IPR045851">
    <property type="entry name" value="AMP-bd_C_sf"/>
</dbReference>
<sequence>MNSMHNPGREPIAVIGMGLRFPGASSPHELWQLLRQGKDMIREVPSERWDIEQFYDADINTPGKMNSRWGSFLDHIDQFDWKAFGISPREAKYLDPQHRLLLEVVWEAFEDAGIPFEEVVQSQTSVTIGQVWNDYLRMQSKDWSRLDGSTGLGAMSSLASNRISYVFDLQGPSITLDAACASSLASIYYACQSLWLGESKLAIAGGVELMLSPDSSIMLSKLGMLSPTGRCRAFDANADGFVRGEGAGVVILKPLSQVRRSERVYAILTGIGLNHNGHNEWITAVNPDAQETLMQRTHAQAGIDPNEIDYIELHSAGLPKGDPVEAQVLGTLWHGERAIDNPCRIGSVKTNFGHLGAASGMASFMKVTLSLFHREVFPTLHLQALNPAIDLAANGLQAQTSLATWPAKEGVPTAALTSVGLSGSNAHAVLQAAPHSEEKQRGHSSATSYLLPLSARSADALAQVVKDYAQFLAARDTQGPALHDLCSSASVGRSHHAYRLAFQGATMQQLAEKIHTFLATPAGQAQIKKHTRQRPTIAFASGQEPQKNWQGFCKALLREPAFYRIVSESDRHLHNLTGWSLLAYLDDVVQEEELSAQAATHIGNFVLQVGLAQLWNTWGITPDTLIGADQFLAQAIALAIEGKSLAPVLQALCQHDQHILPPMQADDSIPLEPPSLPIISSAELAQRPGSSCTLVLELNACSEFLSSCSNNEELNHSIIVLSSLGDVNPSAYRDALLEVVSICYQQGCSIQWSHVYPEPFQHVDLPQYPWQRKRVWLDWLDQEEINTAPEQKRSENQSSTEHPLLHSYTTLAYPANTHLWQIHPLRHDTSLPTTSLTDAQLEEVYTNLLLASATSLAPIGQALHVGKPVLHKTEQPDHARSGQLLATINEQEATFQFFWQNADSQWELYASSQAALVTLVEIEGNLPATKTTLRDQLEVASDTERPMLLLRHISTLVARLLELEEVPELQPGDAIFALGLDSLTVSQLINSLQKSLECVIPFTLLFSSSTLESFITALLRRLFAPEEDQSMASAPDQVQLADAKAGALSFAQQRLWFLEKLTPGTSVYNEHSAFRIRGNLQVAALKKSIDELYRRHSMLNMTFHEHDGEPVQLYTPGAGRGLTYIPLSHLPEENRETTAMQLAEQALREPFDLENGPLARFCLYEIGASDFILLIVFHHLIGDGWSLGILYKDLQQCYTGYITAQEPALPAASVTYPDFINWQRQWLQGQTLATQEQYWVQQLADAPAILELPTDYPRPAVLETHGRHHVFSLSKELTQRIRALSKQEGVTVYMTLLTALHILLGRYSGQEDVLVGTSLANRSRPEIEDVVGLFLNNVVMRGRLQGNPSFQQCLKRTRQTVIEAFQHQEMPFEQLLQALQVQRDLSRSPLFQVLFVLQDNAWFDLTLPDLQLQTFELESNISKFDLYLSLADRGEDLYGSLEYNTHLFKPETVARMVEHFVVVLEAMTMQPEQAITTFPFLTLKEQQRMLQEWNMTEASYPQEKTLPDLIARQVNLHPDAIALVDQGRQLTYAQLQAQAQDLAYHLAQVGVGTNQLVGLYLPRSIEMVVGILATWMANGAYLPLDTFMPIERLSTILAEARPVAVLTMSSLRHDLPADPAYMICLDRPLSEQTMDLVPPLPAPSDPQQLAYVIYTSGSTGKPKGVMINHQGMINHLYAKIHALQLGPADTIAQTASHCFDISVWQFFAGLLSGGQVHILLDEIAHDPTSLLQAIEQRQITILETVPSLLRSLLDTHSSNDLAQKPRSLRWLLVTGEALPAELCQRWWQANQQVPLLNAYGPTECSDDVTHLTIKGEPVTTSAVMPLGQPLANTQLYIIDAYWQPVPVGVAGELVVGGAGVGTGYLNDPRRTAQSFVPDPFSQQAGARLYRTGDLARFQADGTIEFLGRIDHQVKLRGYRIELEEIEAVLQQHPAIRENVVVVREDVPGNQQLVAYIVSATALIPAQAELQTFLRTKLPAYMVPSMFVALEALPLSSNGKIDHKALPTPAYGHEPEDVDAMPRTELEQVLAEIWKALLGHARVGRYDNFFECGGHSLLATQLLSRVRDQLHIELPLRSLFQAPTLTAFATLIESQQQITSQQVPPAIEPVKRDPQLPLSFSQQRLWFMDQLAHESATYNLCVAIRLSGQVDIAGLEYSLQTIVQRHEALRTVFRATQGNPLQVILPSISLGLEVVDLTQLEEEQRTATLEQLMQLQVRKPFDLAKGPLLRTHLFQAAAQEYVFLLTIHHIVSDGWSLGVFIREFSTLYNAYLAQQAEVLAELPIQYVDFAVWQRTWMDSQALQSQLSYWKEQLANVPTQLELPTDHPRPLEQTFSGSQINFTLSEQLTKALQELSQREGVTLFMTLLAAWQVLLYRYSGQEKIAVGTGIANRDRAEMENLIGFFVNTLVMYADLGGNPRFQDFLQQIRRVCLDAYANQHVPFEQVVEAVQPERHAGISPLFQVMFVLQNAPLSDLHLQGVEELEFLPVNTGSAKFEITLSLMETRLGITGNLEYNSDLFEEETMLRLSEHYRILLESIVADVQQFVANIPILTQQEERLLLGAWSTTPSDYPRQHTITALFEEQVAATPDAVALSCQGQEMTYRELNARANQLAHYLQAQGVSNETLVGLSMARSVPMVVSILAILKAGGTYVPLDPSYPQERLAYMLEDTHLSLILSNYEFASQLPVDERQQIICAEEYDLLLDGLSQENLQHPIDPEQTVYVMYTSGSTGRPKGVSAIHRGVLRLVRNTNYATFSAHDVFLHLAPSSFDASTLELWGSLLNGGRLVLFPAHTPSLEELAQILHEEQVSVLWLTAGLFHQMVEHQLPALAGLRLLLAGGDVLGVTQVQKVLQQNSHCTLINGYGPTENTTFTCCYPMQNVEQVGTSVPIGVPISNTTVYLLDECMRPVPIGVAGELYTGGDGLVRGYLNRPELTAERFVPDPFSTTGARLYKTGDLARYRGDGTIEFIGRRDNQIKIRGFRIEIGEIESILLQHPEIVDGTVIVHTDDMGTKRLVAYLVQQSPLSAQEMRSYLKEILPDYMIPACFITLETLPLTNNGKIDRRALPEPAFGQSQEEESAAGQNDVETLLEELWCQALGIPSIGLHDNFFGSGGDSILSIQIVAQAAQHGIRIHPKHFFQYQTIAEMAQMIKEQQASAASQDDGALTDTDQVEGEVALTAIQRWFFDLNVPVHHWNQAAILRLFYPIEPEIIEQALAYLISHHDVLRTRFIQDGDGWRQEISAGETLTSSVLCQVIDISDLSPQEQAQALLTYTKEAQQSLNIEHGPLMRVLYFKPGANEQVRLFMTIHHLVIDSVSWRILLEDLQNICEQIEMQQEIQLPAKTASFQQWSRQMQEYAQSEDCLQELAYWQQQGQKIIAEIPIDRGNGENTVASAHTLEVALTQEETHALLYDVPPRYHTHMNDILLTALARTLTRWSGKEEVSINLEGHGREDLFGLDVSRTVGWFTSIYPVHFDLSGCHTLDATIKSVKEQLHTVPRHGIGYGLLRYLAPEAVQDTLANFDTPMISFNYLGQFHHVLSDDQMFALSKEQFGSDYSPPGRRRQLLDVASRIINGKIQFEWTYSQNIYDAETISALAEELMSTLRAIIEHCQQPEAGGYTPSDFPLALLTQPQIDLHLSHSQQIEDIYPLTPLQQGLLFHSLYEPEHGDYIIQVGMIFDQAFDEQAFYDAWTQVIQDNAILRTSFWWKGLMEAHQVVHQDVQLPVERQDWRHLSVEQQQERIKAYYEADRLRGFQLAQAPLMRLFIAHLNDEEYKVIWTYHHLLLDGWSLPIVLESFFKAYAALSKQQEVRPVNRPPYREYVRWLRQQDMQKAQEFWTESLRGFSSPTTLGIDHTQVEKQPAGYGEHADLLSVATTRSLTLLARREHVTTNTLLQAAWALLLSHYSGESDVVFGAVTSGRTATITDIEKMVGLFINTLPVRAQLDPQLSVNAWLHTLHEQQTDVLQYAYTPLTQIQSWSALPHGTQLFQSLLVFENYPLDANAISGQDEHIARALQSTKVIEQTSYPLTLIVVPGQQLNLKVLYDRERFAPEAITRLLQHLEQILLEFTRKANRPLTEIQLWTNTEYEQVKATLAETTRSFPAGQSLAEIFEIQAERDPFAPAVICEHETLNYQALNQRANQTAMYLRQLGVGPDVNVGLCVERSLELIVGILAILKAGGTYVPLDPTYPPERLAYILEDANISIILTQEHLRQNLPIISEYVIGLDTIYPLLSLEKAFNPTHTTDPENAAYIIYTSGSTGNPKGVVVSHANVVRLFTATAACYNFDSHDVWTLFHSYAFDFSVWEIWGALLHGGSLVVVPFWISRSPELFYQLLHTHKVTVLNQTPSAFNQLIQIEHVAEQRKQLALRLVIFGGEALELQSLRPWFAIHGDQQPQLVNMYGITETTVHVTYRPIQEKDLDSNCGSVIGQPISDLQVIIMDQYRQPTPIGVAGEMYVGGAGIARGYLNRPELTAQRFVPHPFSSEPGARLYRSGDLARRLPSGDIEYLGRIDQQVKIRGFRIELGEIEAMIGMHPAVQENIVLARQNRMGTKQLVAYVVRQQGKELNEEELQSYLQTKLPHYMVPSTIVFLAALPLNHNGKVDRQALPDIDSIVQEGERDYVAPRNDVEQKLADVWAEIMHLERVGIQDNFFSLGGDSILSIQIIGRANQLGLHLTPKQLFQYQTIEQLSQVVEQSSMVEAQQDPAVGPVALTPIQRWFFAQQQPHPEYWNQSILVSLTETIDQDHLKQALAALLTHHDALRLRFTQEGADWQQYNAEPDEEPACDYIDLSTLPEEGQQRQMRAIEAQAQASLDIEQGPLLKAVYFHLGQAQAPDQLLLIIHHLAVDGVSWRILLDDLQTAYQQSSQHKPIQLPKKTTSFQQWAEHLVTYASSEQARLEADYWLRETSGCDRSIPVDHVADEQGQDIEQVEVTLSATETRLLLETLPEIYHTQINDVLLTALAQVLAPWNKQDDVWIDLEGHGREELFTDVDLSRTVGWFTSIFPVKLTSSLASSTLETLKQTKEHLRQIPQHGIGYGILRYLNQAAQLGQELQRRPQPQIVFNYLGQLDTPSATTGSLFSHLRPSQGPTQHQTSKRNHLLAINSLIQAGELHVAWEFSPQIHNRETIVELANAYLQALQAIIAMAQTTQSETIYTPSDFPDLEVSQEELEFLLSEIDLDL</sequence>
<dbReference type="InterPro" id="IPR016039">
    <property type="entry name" value="Thiolase-like"/>
</dbReference>
<dbReference type="InterPro" id="IPR042099">
    <property type="entry name" value="ANL_N_sf"/>
</dbReference>
<evidence type="ECO:0000256" key="3">
    <source>
        <dbReference type="ARBA" id="ARBA00022553"/>
    </source>
</evidence>
<comment type="cofactor">
    <cofactor evidence="1">
        <name>pantetheine 4'-phosphate</name>
        <dbReference type="ChEBI" id="CHEBI:47942"/>
    </cofactor>
</comment>
<dbReference type="SUPFAM" id="SSF47336">
    <property type="entry name" value="ACP-like"/>
    <property type="match status" value="4"/>
</dbReference>
<evidence type="ECO:0000259" key="8">
    <source>
        <dbReference type="PROSITE" id="PS52004"/>
    </source>
</evidence>
<dbReference type="PANTHER" id="PTHR45398:SF1">
    <property type="entry name" value="ENZYME, PUTATIVE (JCVI)-RELATED"/>
    <property type="match status" value="1"/>
</dbReference>
<keyword evidence="4" id="KW-0808">Transferase</keyword>
<dbReference type="Gene3D" id="3.40.47.10">
    <property type="match status" value="1"/>
</dbReference>
<evidence type="ECO:0000313" key="10">
    <source>
        <dbReference type="Proteomes" id="UP001344906"/>
    </source>
</evidence>
<proteinExistence type="inferred from homology"/>
<dbReference type="EMBL" id="BSRI01000001">
    <property type="protein sequence ID" value="GLV53931.1"/>
    <property type="molecule type" value="Genomic_DNA"/>
</dbReference>
<dbReference type="PROSITE" id="PS00455">
    <property type="entry name" value="AMP_BINDING"/>
    <property type="match status" value="3"/>
</dbReference>
<dbReference type="Pfam" id="PF00109">
    <property type="entry name" value="ketoacyl-synt"/>
    <property type="match status" value="1"/>
</dbReference>
<dbReference type="InterPro" id="IPR020841">
    <property type="entry name" value="PKS_Beta-ketoAc_synthase_dom"/>
</dbReference>
<keyword evidence="2" id="KW-0596">Phosphopantetheine</keyword>
<dbReference type="NCBIfam" id="TIGR01733">
    <property type="entry name" value="AA-adenyl-dom"/>
    <property type="match status" value="3"/>
</dbReference>
<keyword evidence="10" id="KW-1185">Reference proteome</keyword>
<dbReference type="InterPro" id="IPR023213">
    <property type="entry name" value="CAT-like_dom_sf"/>
</dbReference>
<dbReference type="PROSITE" id="PS00012">
    <property type="entry name" value="PHOSPHOPANTETHEINE"/>
    <property type="match status" value="3"/>
</dbReference>
<dbReference type="Pfam" id="PF00550">
    <property type="entry name" value="PP-binding"/>
    <property type="match status" value="4"/>
</dbReference>
<dbReference type="Pfam" id="PF02801">
    <property type="entry name" value="Ketoacyl-synt_C"/>
    <property type="match status" value="1"/>
</dbReference>
<dbReference type="InterPro" id="IPR010071">
    <property type="entry name" value="AA_adenyl_dom"/>
</dbReference>
<dbReference type="InterPro" id="IPR025110">
    <property type="entry name" value="AMP-bd_C"/>
</dbReference>
<dbReference type="Gene3D" id="3.30.70.3290">
    <property type="match status" value="1"/>
</dbReference>
<dbReference type="NCBIfam" id="TIGR01720">
    <property type="entry name" value="NRPS-para261"/>
    <property type="match status" value="2"/>
</dbReference>
<dbReference type="CDD" id="cd19534">
    <property type="entry name" value="E_NRPS"/>
    <property type="match status" value="2"/>
</dbReference>
<evidence type="ECO:0000256" key="4">
    <source>
        <dbReference type="ARBA" id="ARBA00022679"/>
    </source>
</evidence>
<dbReference type="PROSITE" id="PS52004">
    <property type="entry name" value="KS3_2"/>
    <property type="match status" value="1"/>
</dbReference>
<dbReference type="PROSITE" id="PS50075">
    <property type="entry name" value="CARRIER"/>
    <property type="match status" value="4"/>
</dbReference>
<dbReference type="Gene3D" id="2.30.38.10">
    <property type="entry name" value="Luciferase, Domain 3"/>
    <property type="match status" value="2"/>
</dbReference>
<reference evidence="9 10" key="1">
    <citation type="submission" date="2023-02" db="EMBL/GenBank/DDBJ databases">
        <title>Dictyobacter halimunensis sp. nov., a new member of the class Ktedonobacteria from forest soil in a geothermal area.</title>
        <authorList>
            <person name="Rachmania M.K."/>
            <person name="Ningsih F."/>
            <person name="Sakai Y."/>
            <person name="Yabe S."/>
            <person name="Yokota A."/>
            <person name="Sjamsuridzal W."/>
        </authorList>
    </citation>
    <scope>NUCLEOTIDE SEQUENCE [LARGE SCALE GENOMIC DNA]</scope>
    <source>
        <strain evidence="9 10">S3.2.2.5</strain>
    </source>
</reference>
<dbReference type="SUPFAM" id="SSF53901">
    <property type="entry name" value="Thiolase-like"/>
    <property type="match status" value="1"/>
</dbReference>
<dbReference type="InterPro" id="IPR018201">
    <property type="entry name" value="Ketoacyl_synth_AS"/>
</dbReference>
<keyword evidence="5" id="KW-0045">Antibiotic biosynthesis</keyword>
<evidence type="ECO:0008006" key="11">
    <source>
        <dbReference type="Google" id="ProtNLM"/>
    </source>
</evidence>
<dbReference type="PANTHER" id="PTHR45398">
    <property type="match status" value="1"/>
</dbReference>
<gene>
    <name evidence="9" type="ORF">KDH_07820</name>
</gene>
<dbReference type="SUPFAM" id="SSF56801">
    <property type="entry name" value="Acetyl-CoA synthetase-like"/>
    <property type="match status" value="3"/>
</dbReference>
<keyword evidence="3" id="KW-0597">Phosphoprotein</keyword>
<dbReference type="InterPro" id="IPR020806">
    <property type="entry name" value="PKS_PP-bd"/>
</dbReference>
<dbReference type="CDD" id="cd19531">
    <property type="entry name" value="LCL_NRPS-like"/>
    <property type="match status" value="2"/>
</dbReference>
<dbReference type="CDD" id="cd12117">
    <property type="entry name" value="A_NRPS_Srf_like"/>
    <property type="match status" value="1"/>
</dbReference>
<dbReference type="RefSeq" id="WP_338247654.1">
    <property type="nucleotide sequence ID" value="NZ_BSRI01000001.1"/>
</dbReference>
<dbReference type="InterPro" id="IPR014030">
    <property type="entry name" value="Ketoacyl_synth_N"/>
</dbReference>
<dbReference type="Pfam" id="PF00501">
    <property type="entry name" value="AMP-binding"/>
    <property type="match status" value="3"/>
</dbReference>
<dbReference type="InterPro" id="IPR001242">
    <property type="entry name" value="Condensation_dom"/>
</dbReference>
<comment type="similarity">
    <text evidence="6">In the C-terminal section; belongs to the NRP synthetase family.</text>
</comment>
<feature type="domain" description="Carrier" evidence="7">
    <location>
        <begin position="4622"/>
        <end position="4696"/>
    </location>
</feature>
<organism evidence="9 10">
    <name type="scientific">Dictyobacter halimunensis</name>
    <dbReference type="NCBI Taxonomy" id="3026934"/>
    <lineage>
        <taxon>Bacteria</taxon>
        <taxon>Bacillati</taxon>
        <taxon>Chloroflexota</taxon>
        <taxon>Ktedonobacteria</taxon>
        <taxon>Ktedonobacterales</taxon>
        <taxon>Dictyobacteraceae</taxon>
        <taxon>Dictyobacter</taxon>
    </lineage>
</organism>
<evidence type="ECO:0000313" key="9">
    <source>
        <dbReference type="EMBL" id="GLV53931.1"/>
    </source>
</evidence>
<evidence type="ECO:0000256" key="6">
    <source>
        <dbReference type="ARBA" id="ARBA00029443"/>
    </source>
</evidence>
<feature type="domain" description="Carrier" evidence="7">
    <location>
        <begin position="2020"/>
        <end position="2095"/>
    </location>
</feature>
<name>A0ABQ6FIH3_9CHLR</name>
<dbReference type="Gene3D" id="3.40.366.10">
    <property type="entry name" value="Malonyl-Coenzyme A Acyl Carrier Protein, domain 2"/>
    <property type="match status" value="1"/>
</dbReference>
<dbReference type="CDD" id="cd19543">
    <property type="entry name" value="DCL_NRPS"/>
    <property type="match status" value="1"/>
</dbReference>
<dbReference type="SUPFAM" id="SSF52777">
    <property type="entry name" value="CoA-dependent acyltransferases"/>
    <property type="match status" value="10"/>
</dbReference>
<dbReference type="InterPro" id="IPR020845">
    <property type="entry name" value="AMP-binding_CS"/>
</dbReference>
<dbReference type="InterPro" id="IPR000873">
    <property type="entry name" value="AMP-dep_synth/lig_dom"/>
</dbReference>
<dbReference type="InterPro" id="IPR010060">
    <property type="entry name" value="NRPS_synth"/>
</dbReference>
<comment type="caution">
    <text evidence="9">The sequence shown here is derived from an EMBL/GenBank/DDBJ whole genome shotgun (WGS) entry which is preliminary data.</text>
</comment>
<dbReference type="NCBIfam" id="NF003417">
    <property type="entry name" value="PRK04813.1"/>
    <property type="match status" value="3"/>
</dbReference>
<dbReference type="Gene3D" id="3.40.50.12780">
    <property type="entry name" value="N-terminal domain of ligase-like"/>
    <property type="match status" value="1"/>
</dbReference>
<dbReference type="Gene3D" id="3.30.559.10">
    <property type="entry name" value="Chloramphenicol acetyltransferase-like domain"/>
    <property type="match status" value="5"/>
</dbReference>
<dbReference type="Gene3D" id="3.40.50.980">
    <property type="match status" value="4"/>
</dbReference>
<dbReference type="InterPro" id="IPR009081">
    <property type="entry name" value="PP-bd_ACP"/>
</dbReference>
<evidence type="ECO:0000259" key="7">
    <source>
        <dbReference type="PROSITE" id="PS50075"/>
    </source>
</evidence>
<dbReference type="Pfam" id="PF22621">
    <property type="entry name" value="CurL-like_PKS_C"/>
    <property type="match status" value="1"/>
</dbReference>
<dbReference type="Pfam" id="PF00668">
    <property type="entry name" value="Condensation"/>
    <property type="match status" value="5"/>
</dbReference>
<dbReference type="InterPro" id="IPR006162">
    <property type="entry name" value="Ppantetheine_attach_site"/>
</dbReference>
<dbReference type="PROSITE" id="PS00606">
    <property type="entry name" value="KS3_1"/>
    <property type="match status" value="1"/>
</dbReference>
<dbReference type="InterPro" id="IPR014031">
    <property type="entry name" value="Ketoacyl_synth_C"/>
</dbReference>
<dbReference type="Pfam" id="PF13193">
    <property type="entry name" value="AMP-binding_C"/>
    <property type="match status" value="3"/>
</dbReference>
<protein>
    <recommendedName>
        <fullName evidence="11">Non-ribosomal peptide synthetase</fullName>
    </recommendedName>
</protein>